<gene>
    <name evidence="2" type="ORF">PHYPA_026357</name>
</gene>
<dbReference type="EMBL" id="ABEU02000021">
    <property type="protein sequence ID" value="PNR32231.1"/>
    <property type="molecule type" value="Genomic_DNA"/>
</dbReference>
<dbReference type="Gramene" id="Pp3c21_18480V3.2">
    <property type="protein sequence ID" value="Pp3c21_18480V3.2"/>
    <property type="gene ID" value="Pp3c21_18480"/>
</dbReference>
<dbReference type="InParanoid" id="A0A2K1ISH7"/>
<sequence length="79" mass="9149">MMRRVASPNLHCLVILGNTGTQYSYFSISNTAFLWTTFRPVPRRQTQSMGRMNSPRSHTDSASGSNRRYKIRNPRRSRS</sequence>
<evidence type="ECO:0000313" key="3">
    <source>
        <dbReference type="EnsemblPlants" id="Pp3c21_18480V3.1"/>
    </source>
</evidence>
<dbReference type="EnsemblPlants" id="Pp3c21_18480V3.2">
    <property type="protein sequence ID" value="Pp3c21_18480V3.2"/>
    <property type="gene ID" value="Pp3c21_18480"/>
</dbReference>
<reference evidence="3" key="3">
    <citation type="submission" date="2020-12" db="UniProtKB">
        <authorList>
            <consortium name="EnsemblPlants"/>
        </authorList>
    </citation>
    <scope>IDENTIFICATION</scope>
</reference>
<dbReference type="AlphaFoldDB" id="A0A2K1ISH7"/>
<dbReference type="Gramene" id="Pp3c21_18480V3.1">
    <property type="protein sequence ID" value="Pp3c21_18480V3.1"/>
    <property type="gene ID" value="Pp3c21_18480"/>
</dbReference>
<accession>A0A2K1ISH7</accession>
<evidence type="ECO:0000256" key="1">
    <source>
        <dbReference type="SAM" id="MobiDB-lite"/>
    </source>
</evidence>
<name>A0A2K1ISH7_PHYPA</name>
<protein>
    <submittedName>
        <fullName evidence="2 3">Uncharacterized protein</fullName>
    </submittedName>
</protein>
<proteinExistence type="predicted"/>
<keyword evidence="4" id="KW-1185">Reference proteome</keyword>
<reference evidence="2 4" key="2">
    <citation type="journal article" date="2018" name="Plant J.">
        <title>The Physcomitrella patens chromosome-scale assembly reveals moss genome structure and evolution.</title>
        <authorList>
            <person name="Lang D."/>
            <person name="Ullrich K.K."/>
            <person name="Murat F."/>
            <person name="Fuchs J."/>
            <person name="Jenkins J."/>
            <person name="Haas F.B."/>
            <person name="Piednoel M."/>
            <person name="Gundlach H."/>
            <person name="Van Bel M."/>
            <person name="Meyberg R."/>
            <person name="Vives C."/>
            <person name="Morata J."/>
            <person name="Symeonidi A."/>
            <person name="Hiss M."/>
            <person name="Muchero W."/>
            <person name="Kamisugi Y."/>
            <person name="Saleh O."/>
            <person name="Blanc G."/>
            <person name="Decker E.L."/>
            <person name="van Gessel N."/>
            <person name="Grimwood J."/>
            <person name="Hayes R.D."/>
            <person name="Graham S.W."/>
            <person name="Gunter L.E."/>
            <person name="McDaniel S.F."/>
            <person name="Hoernstein S.N.W."/>
            <person name="Larsson A."/>
            <person name="Li F.W."/>
            <person name="Perroud P.F."/>
            <person name="Phillips J."/>
            <person name="Ranjan P."/>
            <person name="Rokshar D.S."/>
            <person name="Rothfels C.J."/>
            <person name="Schneider L."/>
            <person name="Shu S."/>
            <person name="Stevenson D.W."/>
            <person name="Thummler F."/>
            <person name="Tillich M."/>
            <person name="Villarreal Aguilar J.C."/>
            <person name="Widiez T."/>
            <person name="Wong G.K."/>
            <person name="Wymore A."/>
            <person name="Zhang Y."/>
            <person name="Zimmer A.D."/>
            <person name="Quatrano R.S."/>
            <person name="Mayer K.F.X."/>
            <person name="Goodstein D."/>
            <person name="Casacuberta J.M."/>
            <person name="Vandepoele K."/>
            <person name="Reski R."/>
            <person name="Cuming A.C."/>
            <person name="Tuskan G.A."/>
            <person name="Maumus F."/>
            <person name="Salse J."/>
            <person name="Schmutz J."/>
            <person name="Rensing S.A."/>
        </authorList>
    </citation>
    <scope>NUCLEOTIDE SEQUENCE [LARGE SCALE GENOMIC DNA]</scope>
    <source>
        <strain evidence="3 4">cv. Gransden 2004</strain>
    </source>
</reference>
<organism evidence="2">
    <name type="scientific">Physcomitrium patens</name>
    <name type="common">Spreading-leaved earth moss</name>
    <name type="synonym">Physcomitrella patens</name>
    <dbReference type="NCBI Taxonomy" id="3218"/>
    <lineage>
        <taxon>Eukaryota</taxon>
        <taxon>Viridiplantae</taxon>
        <taxon>Streptophyta</taxon>
        <taxon>Embryophyta</taxon>
        <taxon>Bryophyta</taxon>
        <taxon>Bryophytina</taxon>
        <taxon>Bryopsida</taxon>
        <taxon>Funariidae</taxon>
        <taxon>Funariales</taxon>
        <taxon>Funariaceae</taxon>
        <taxon>Physcomitrium</taxon>
    </lineage>
</organism>
<feature type="compositionally biased region" description="Basic residues" evidence="1">
    <location>
        <begin position="67"/>
        <end position="79"/>
    </location>
</feature>
<reference evidence="2 4" key="1">
    <citation type="journal article" date="2008" name="Science">
        <title>The Physcomitrella genome reveals evolutionary insights into the conquest of land by plants.</title>
        <authorList>
            <person name="Rensing S."/>
            <person name="Lang D."/>
            <person name="Zimmer A."/>
            <person name="Terry A."/>
            <person name="Salamov A."/>
            <person name="Shapiro H."/>
            <person name="Nishiyama T."/>
            <person name="Perroud P.-F."/>
            <person name="Lindquist E."/>
            <person name="Kamisugi Y."/>
            <person name="Tanahashi T."/>
            <person name="Sakakibara K."/>
            <person name="Fujita T."/>
            <person name="Oishi K."/>
            <person name="Shin-I T."/>
            <person name="Kuroki Y."/>
            <person name="Toyoda A."/>
            <person name="Suzuki Y."/>
            <person name="Hashimoto A."/>
            <person name="Yamaguchi K."/>
            <person name="Sugano A."/>
            <person name="Kohara Y."/>
            <person name="Fujiyama A."/>
            <person name="Anterola A."/>
            <person name="Aoki S."/>
            <person name="Ashton N."/>
            <person name="Barbazuk W.B."/>
            <person name="Barker E."/>
            <person name="Bennetzen J."/>
            <person name="Bezanilla M."/>
            <person name="Blankenship R."/>
            <person name="Cho S.H."/>
            <person name="Dutcher S."/>
            <person name="Estelle M."/>
            <person name="Fawcett J.A."/>
            <person name="Gundlach H."/>
            <person name="Hanada K."/>
            <person name="Heyl A."/>
            <person name="Hicks K.A."/>
            <person name="Hugh J."/>
            <person name="Lohr M."/>
            <person name="Mayer K."/>
            <person name="Melkozernov A."/>
            <person name="Murata T."/>
            <person name="Nelson D."/>
            <person name="Pils B."/>
            <person name="Prigge M."/>
            <person name="Reiss B."/>
            <person name="Renner T."/>
            <person name="Rombauts S."/>
            <person name="Rushton P."/>
            <person name="Sanderfoot A."/>
            <person name="Schween G."/>
            <person name="Shiu S.-H."/>
            <person name="Stueber K."/>
            <person name="Theodoulou F.L."/>
            <person name="Tu H."/>
            <person name="Van de Peer Y."/>
            <person name="Verrier P.J."/>
            <person name="Waters E."/>
            <person name="Wood A."/>
            <person name="Yang L."/>
            <person name="Cove D."/>
            <person name="Cuming A."/>
            <person name="Hasebe M."/>
            <person name="Lucas S."/>
            <person name="Mishler D.B."/>
            <person name="Reski R."/>
            <person name="Grigoriev I."/>
            <person name="Quatrano R.S."/>
            <person name="Boore J.L."/>
        </authorList>
    </citation>
    <scope>NUCLEOTIDE SEQUENCE [LARGE SCALE GENOMIC DNA]</scope>
    <source>
        <strain evidence="3 4">cv. Gransden 2004</strain>
    </source>
</reference>
<dbReference type="EnsemblPlants" id="Pp3c21_18480V3.1">
    <property type="protein sequence ID" value="Pp3c21_18480V3.1"/>
    <property type="gene ID" value="Pp3c21_18480"/>
</dbReference>
<feature type="region of interest" description="Disordered" evidence="1">
    <location>
        <begin position="44"/>
        <end position="79"/>
    </location>
</feature>
<feature type="compositionally biased region" description="Polar residues" evidence="1">
    <location>
        <begin position="44"/>
        <end position="66"/>
    </location>
</feature>
<evidence type="ECO:0000313" key="4">
    <source>
        <dbReference type="Proteomes" id="UP000006727"/>
    </source>
</evidence>
<dbReference type="PaxDb" id="3218-PP1S85_68V6.1"/>
<evidence type="ECO:0000313" key="2">
    <source>
        <dbReference type="EMBL" id="PNR32231.1"/>
    </source>
</evidence>
<dbReference type="Proteomes" id="UP000006727">
    <property type="component" value="Chromosome 21"/>
</dbReference>